<dbReference type="EMBL" id="NCKV01000987">
    <property type="protein sequence ID" value="RWS29278.1"/>
    <property type="molecule type" value="Genomic_DNA"/>
</dbReference>
<dbReference type="VEuPathDB" id="VectorBase:LDEU002761"/>
<feature type="chain" id="PRO_5019285948" evidence="1">
    <location>
        <begin position="25"/>
        <end position="81"/>
    </location>
</feature>
<organism evidence="2 3">
    <name type="scientific">Leptotrombidium deliense</name>
    <dbReference type="NCBI Taxonomy" id="299467"/>
    <lineage>
        <taxon>Eukaryota</taxon>
        <taxon>Metazoa</taxon>
        <taxon>Ecdysozoa</taxon>
        <taxon>Arthropoda</taxon>
        <taxon>Chelicerata</taxon>
        <taxon>Arachnida</taxon>
        <taxon>Acari</taxon>
        <taxon>Acariformes</taxon>
        <taxon>Trombidiformes</taxon>
        <taxon>Prostigmata</taxon>
        <taxon>Anystina</taxon>
        <taxon>Parasitengona</taxon>
        <taxon>Trombiculoidea</taxon>
        <taxon>Trombiculidae</taxon>
        <taxon>Leptotrombidium</taxon>
    </lineage>
</organism>
<evidence type="ECO:0000256" key="1">
    <source>
        <dbReference type="SAM" id="SignalP"/>
    </source>
</evidence>
<reference evidence="2 3" key="1">
    <citation type="journal article" date="2018" name="Gigascience">
        <title>Genomes of trombidid mites reveal novel predicted allergens and laterally-transferred genes associated with secondary metabolism.</title>
        <authorList>
            <person name="Dong X."/>
            <person name="Chaisiri K."/>
            <person name="Xia D."/>
            <person name="Armstrong S.D."/>
            <person name="Fang Y."/>
            <person name="Donnelly M.J."/>
            <person name="Kadowaki T."/>
            <person name="McGarry J.W."/>
            <person name="Darby A.C."/>
            <person name="Makepeace B.L."/>
        </authorList>
    </citation>
    <scope>NUCLEOTIDE SEQUENCE [LARGE SCALE GENOMIC DNA]</scope>
    <source>
        <strain evidence="2">UoL-UT</strain>
    </source>
</reference>
<feature type="signal peptide" evidence="1">
    <location>
        <begin position="1"/>
        <end position="24"/>
    </location>
</feature>
<keyword evidence="1" id="KW-0732">Signal</keyword>
<evidence type="ECO:0000313" key="3">
    <source>
        <dbReference type="Proteomes" id="UP000288716"/>
    </source>
</evidence>
<dbReference type="STRING" id="299467.A0A443SP21"/>
<name>A0A443SP21_9ACAR</name>
<dbReference type="Proteomes" id="UP000288716">
    <property type="component" value="Unassembled WGS sequence"/>
</dbReference>
<comment type="caution">
    <text evidence="2">The sequence shown here is derived from an EMBL/GenBank/DDBJ whole genome shotgun (WGS) entry which is preliminary data.</text>
</comment>
<gene>
    <name evidence="2" type="ORF">B4U80_00676</name>
</gene>
<evidence type="ECO:0000313" key="2">
    <source>
        <dbReference type="EMBL" id="RWS29278.1"/>
    </source>
</evidence>
<keyword evidence="3" id="KW-1185">Reference proteome</keyword>
<accession>A0A443SP21</accession>
<proteinExistence type="predicted"/>
<dbReference type="AlphaFoldDB" id="A0A443SP21"/>
<protein>
    <submittedName>
        <fullName evidence="2">Uncharacterized protein</fullName>
    </submittedName>
</protein>
<sequence>MHFSSYIAFTELLTCCYLLSLVDASNEWLSKNQSWEVINLETVLIFFKNMEGCGYQLVPEDTCFPLDGEVHSSIMGLSIWA</sequence>